<dbReference type="EMBL" id="MU006227">
    <property type="protein sequence ID" value="KAF2826003.1"/>
    <property type="molecule type" value="Genomic_DNA"/>
</dbReference>
<protein>
    <submittedName>
        <fullName evidence="2">Uncharacterized protein</fullName>
    </submittedName>
</protein>
<organism evidence="2 3">
    <name type="scientific">Ophiobolus disseminans</name>
    <dbReference type="NCBI Taxonomy" id="1469910"/>
    <lineage>
        <taxon>Eukaryota</taxon>
        <taxon>Fungi</taxon>
        <taxon>Dikarya</taxon>
        <taxon>Ascomycota</taxon>
        <taxon>Pezizomycotina</taxon>
        <taxon>Dothideomycetes</taxon>
        <taxon>Pleosporomycetidae</taxon>
        <taxon>Pleosporales</taxon>
        <taxon>Pleosporineae</taxon>
        <taxon>Phaeosphaeriaceae</taxon>
        <taxon>Ophiobolus</taxon>
    </lineage>
</organism>
<keyword evidence="3" id="KW-1185">Reference proteome</keyword>
<keyword evidence="1" id="KW-0812">Transmembrane</keyword>
<keyword evidence="1" id="KW-0472">Membrane</keyword>
<sequence>MHTFVSALLQSMLFQYLEQDAGGHPVLQDSRATAYVLIESLYILTTLSRLYLIYERTLRIDKF</sequence>
<evidence type="ECO:0000256" key="1">
    <source>
        <dbReference type="SAM" id="Phobius"/>
    </source>
</evidence>
<reference evidence="2" key="1">
    <citation type="journal article" date="2020" name="Stud. Mycol.">
        <title>101 Dothideomycetes genomes: a test case for predicting lifestyles and emergence of pathogens.</title>
        <authorList>
            <person name="Haridas S."/>
            <person name="Albert R."/>
            <person name="Binder M."/>
            <person name="Bloem J."/>
            <person name="Labutti K."/>
            <person name="Salamov A."/>
            <person name="Andreopoulos B."/>
            <person name="Baker S."/>
            <person name="Barry K."/>
            <person name="Bills G."/>
            <person name="Bluhm B."/>
            <person name="Cannon C."/>
            <person name="Castanera R."/>
            <person name="Culley D."/>
            <person name="Daum C."/>
            <person name="Ezra D."/>
            <person name="Gonzalez J."/>
            <person name="Henrissat B."/>
            <person name="Kuo A."/>
            <person name="Liang C."/>
            <person name="Lipzen A."/>
            <person name="Lutzoni F."/>
            <person name="Magnuson J."/>
            <person name="Mondo S."/>
            <person name="Nolan M."/>
            <person name="Ohm R."/>
            <person name="Pangilinan J."/>
            <person name="Park H.-J."/>
            <person name="Ramirez L."/>
            <person name="Alfaro M."/>
            <person name="Sun H."/>
            <person name="Tritt A."/>
            <person name="Yoshinaga Y."/>
            <person name="Zwiers L.-H."/>
            <person name="Turgeon B."/>
            <person name="Goodwin S."/>
            <person name="Spatafora J."/>
            <person name="Crous P."/>
            <person name="Grigoriev I."/>
        </authorList>
    </citation>
    <scope>NUCLEOTIDE SEQUENCE</scope>
    <source>
        <strain evidence="2">CBS 113818</strain>
    </source>
</reference>
<feature type="transmembrane region" description="Helical" evidence="1">
    <location>
        <begin position="35"/>
        <end position="54"/>
    </location>
</feature>
<gene>
    <name evidence="2" type="ORF">CC86DRAFT_37812</name>
</gene>
<evidence type="ECO:0000313" key="3">
    <source>
        <dbReference type="Proteomes" id="UP000799424"/>
    </source>
</evidence>
<name>A0A6A6ZYQ6_9PLEO</name>
<evidence type="ECO:0000313" key="2">
    <source>
        <dbReference type="EMBL" id="KAF2826003.1"/>
    </source>
</evidence>
<keyword evidence="1" id="KW-1133">Transmembrane helix</keyword>
<dbReference type="AlphaFoldDB" id="A0A6A6ZYQ6"/>
<accession>A0A6A6ZYQ6</accession>
<dbReference type="Proteomes" id="UP000799424">
    <property type="component" value="Unassembled WGS sequence"/>
</dbReference>
<proteinExistence type="predicted"/>